<dbReference type="FunCoup" id="A0A1B6PND3">
    <property type="interactions" value="183"/>
</dbReference>
<proteinExistence type="evidence at protein level"/>
<feature type="binding site" evidence="5 6">
    <location>
        <position position="43"/>
    </location>
    <ligand>
        <name>NADP(+)</name>
        <dbReference type="ChEBI" id="CHEBI:58349"/>
    </ligand>
</feature>
<dbReference type="Gramene" id="KXG27176">
    <property type="protein sequence ID" value="KXG27176"/>
    <property type="gene ID" value="SORBI_3006G226700"/>
</dbReference>
<accession>A0A1B6PND3</accession>
<evidence type="ECO:0007829" key="6">
    <source>
        <dbReference type="PDB" id="8FIP"/>
    </source>
</evidence>
<keyword evidence="5 6" id="KW-0547">Nucleotide-binding</keyword>
<feature type="binding site" evidence="5 6">
    <location>
        <position position="20"/>
    </location>
    <ligand>
        <name>NADP(+)</name>
        <dbReference type="ChEBI" id="CHEBI:58349"/>
    </ligand>
</feature>
<dbReference type="InterPro" id="IPR001509">
    <property type="entry name" value="Epimerase_deHydtase"/>
</dbReference>
<dbReference type="InterPro" id="IPR050425">
    <property type="entry name" value="NAD(P)_dehydrat-like"/>
</dbReference>
<reference evidence="5 6" key="3">
    <citation type="journal article" date="2023" name="Int. J. Mol. Sci.">
        <title>Structural Similarities and Overlapping Activities among Dihydroflavonol 4-Reductase, Flavanone 4-Reductase, and Anthocyanidin Reductase Offer Metabolic Flexibility in the Flavonoid Pathway.</title>
        <authorList>
            <person name="Lewis J.A."/>
            <person name="Zhang B."/>
            <person name="Harza R."/>
            <person name="Palmer N."/>
            <person name="Sarath G."/>
            <person name="Sattler S.E."/>
            <person name="Twigg P."/>
            <person name="Vermerris W."/>
            <person name="Kang C."/>
        </authorList>
    </citation>
    <scope>X-RAY CRYSTALLOGRAPHY (1.70 ANGSTROMS) IN COMPLEX WITH NADP(+)</scope>
</reference>
<feature type="binding site" evidence="5 6">
    <location>
        <position position="91"/>
    </location>
    <ligand>
        <name>NADP(+)</name>
        <dbReference type="ChEBI" id="CHEBI:58349"/>
    </ligand>
</feature>
<dbReference type="GO" id="GO:0016616">
    <property type="term" value="F:oxidoreductase activity, acting on the CH-OH group of donors, NAD or NADP as acceptor"/>
    <property type="evidence" value="ECO:0000318"/>
    <property type="project" value="GO_Central"/>
</dbReference>
<feature type="binding site" evidence="5 6">
    <location>
        <position position="201"/>
    </location>
    <ligand>
        <name>NADP(+)</name>
        <dbReference type="ChEBI" id="CHEBI:58349"/>
    </ligand>
</feature>
<dbReference type="PDB" id="8FIO">
    <property type="method" value="X-ray"/>
    <property type="resolution" value="1.97 A"/>
    <property type="chains" value="A/B=1-345"/>
</dbReference>
<dbReference type="CDD" id="cd08958">
    <property type="entry name" value="FR_SDR_e"/>
    <property type="match status" value="1"/>
</dbReference>
<evidence type="ECO:0000256" key="1">
    <source>
        <dbReference type="ARBA" id="ARBA00023002"/>
    </source>
</evidence>
<dbReference type="InParanoid" id="A0A1B6PND3"/>
<protein>
    <recommendedName>
        <fullName evidence="2">NAD-dependent epimerase/dehydratase domain-containing protein</fullName>
    </recommendedName>
</protein>
<dbReference type="FunFam" id="3.40.50.720:FF:000428">
    <property type="entry name" value="Leucoanthocyanidin reductase"/>
    <property type="match status" value="1"/>
</dbReference>
<dbReference type="PDB" id="8FIP">
    <property type="method" value="X-ray"/>
    <property type="resolution" value="1.70 A"/>
    <property type="chains" value="A/B=1-345"/>
</dbReference>
<dbReference type="Proteomes" id="UP000000768">
    <property type="component" value="Chromosome 6"/>
</dbReference>
<keyword evidence="4" id="KW-1185">Reference proteome</keyword>
<feature type="binding site" evidence="5 6">
    <location>
        <position position="213"/>
    </location>
    <ligand>
        <name>NADP(+)</name>
        <dbReference type="ChEBI" id="CHEBI:58349"/>
    </ligand>
</feature>
<dbReference type="PANTHER" id="PTHR10366:SF665">
    <property type="entry name" value="ANTHOCYANIDIN REDUCTASE"/>
    <property type="match status" value="1"/>
</dbReference>
<dbReference type="Gene3D" id="3.40.50.720">
    <property type="entry name" value="NAD(P)-binding Rossmann-like Domain"/>
    <property type="match status" value="1"/>
</dbReference>
<feature type="binding site" evidence="5 6">
    <location>
        <position position="175"/>
    </location>
    <ligand>
        <name>NADP(+)</name>
        <dbReference type="ChEBI" id="CHEBI:58349"/>
    </ligand>
</feature>
<dbReference type="Pfam" id="PF01370">
    <property type="entry name" value="Epimerase"/>
    <property type="match status" value="1"/>
</dbReference>
<feature type="binding site" evidence="5 6">
    <location>
        <position position="70"/>
    </location>
    <ligand>
        <name>NADP(+)</name>
        <dbReference type="ChEBI" id="CHEBI:58349"/>
    </ligand>
</feature>
<feature type="binding site" evidence="5 6">
    <location>
        <position position="22"/>
    </location>
    <ligand>
        <name>NADP(+)</name>
        <dbReference type="ChEBI" id="CHEBI:58349"/>
    </ligand>
</feature>
<dbReference type="eggNOG" id="KOG1502">
    <property type="taxonomic scope" value="Eukaryota"/>
</dbReference>
<dbReference type="GO" id="GO:0000166">
    <property type="term" value="F:nucleotide binding"/>
    <property type="evidence" value="ECO:0007669"/>
    <property type="project" value="UniProtKB-KW"/>
</dbReference>
<reference evidence="3 4" key="1">
    <citation type="journal article" date="2009" name="Nature">
        <title>The Sorghum bicolor genome and the diversification of grasses.</title>
        <authorList>
            <person name="Paterson A.H."/>
            <person name="Bowers J.E."/>
            <person name="Bruggmann R."/>
            <person name="Dubchak I."/>
            <person name="Grimwood J."/>
            <person name="Gundlach H."/>
            <person name="Haberer G."/>
            <person name="Hellsten U."/>
            <person name="Mitros T."/>
            <person name="Poliakov A."/>
            <person name="Schmutz J."/>
            <person name="Spannagl M."/>
            <person name="Tang H."/>
            <person name="Wang X."/>
            <person name="Wicker T."/>
            <person name="Bharti A.K."/>
            <person name="Chapman J."/>
            <person name="Feltus F.A."/>
            <person name="Gowik U."/>
            <person name="Grigoriev I.V."/>
            <person name="Lyons E."/>
            <person name="Maher C.A."/>
            <person name="Martis M."/>
            <person name="Narechania A."/>
            <person name="Otillar R.P."/>
            <person name="Penning B.W."/>
            <person name="Salamov A.A."/>
            <person name="Wang Y."/>
            <person name="Zhang L."/>
            <person name="Carpita N.C."/>
            <person name="Freeling M."/>
            <person name="Gingle A.R."/>
            <person name="Hash C.T."/>
            <person name="Keller B."/>
            <person name="Klein P."/>
            <person name="Kresovich S."/>
            <person name="McCann M.C."/>
            <person name="Ming R."/>
            <person name="Peterson D.G."/>
            <person name="Mehboob-ur-Rahman"/>
            <person name="Ware D."/>
            <person name="Westhoff P."/>
            <person name="Mayer K.F."/>
            <person name="Messing J."/>
            <person name="Rokhsar D.S."/>
        </authorList>
    </citation>
    <scope>NUCLEOTIDE SEQUENCE [LARGE SCALE GENOMIC DNA]</scope>
    <source>
        <strain evidence="4">cv. BTx623</strain>
    </source>
</reference>
<keyword evidence="5 6" id="KW-0002">3D-structure</keyword>
<evidence type="ECO:0007829" key="5">
    <source>
        <dbReference type="PDB" id="8FIO"/>
    </source>
</evidence>
<dbReference type="OrthoDB" id="2735536at2759"/>
<dbReference type="SMR" id="A0A1B6PND3"/>
<feature type="domain" description="NAD-dependent epimerase/dehydratase" evidence="2">
    <location>
        <begin position="15"/>
        <end position="264"/>
    </location>
</feature>
<gene>
    <name evidence="3" type="ORF">SORBI_3006G226700</name>
</gene>
<organism evidence="3 4">
    <name type="scientific">Sorghum bicolor</name>
    <name type="common">Sorghum</name>
    <name type="synonym">Sorghum vulgare</name>
    <dbReference type="NCBI Taxonomy" id="4558"/>
    <lineage>
        <taxon>Eukaryota</taxon>
        <taxon>Viridiplantae</taxon>
        <taxon>Streptophyta</taxon>
        <taxon>Embryophyta</taxon>
        <taxon>Tracheophyta</taxon>
        <taxon>Spermatophyta</taxon>
        <taxon>Magnoliopsida</taxon>
        <taxon>Liliopsida</taxon>
        <taxon>Poales</taxon>
        <taxon>Poaceae</taxon>
        <taxon>PACMAD clade</taxon>
        <taxon>Panicoideae</taxon>
        <taxon>Andropogonodae</taxon>
        <taxon>Andropogoneae</taxon>
        <taxon>Sorghinae</taxon>
        <taxon>Sorghum</taxon>
    </lineage>
</organism>
<dbReference type="STRING" id="4558.A0A1B6PND3"/>
<feature type="binding site" evidence="5">
    <location>
        <position position="71"/>
    </location>
    <ligand>
        <name>NADP(+)</name>
        <dbReference type="ChEBI" id="CHEBI:58349"/>
    </ligand>
</feature>
<feature type="binding site" evidence="5 6">
    <location>
        <position position="69"/>
    </location>
    <ligand>
        <name>NADP(+)</name>
        <dbReference type="ChEBI" id="CHEBI:58349"/>
    </ligand>
</feature>
<feature type="binding site" evidence="5 6">
    <location>
        <position position="23"/>
    </location>
    <ligand>
        <name>NADP(+)</name>
        <dbReference type="ChEBI" id="CHEBI:58349"/>
    </ligand>
</feature>
<name>A0A1B6PND3_SORBI</name>
<evidence type="ECO:0000259" key="2">
    <source>
        <dbReference type="Pfam" id="PF01370"/>
    </source>
</evidence>
<keyword evidence="1" id="KW-0560">Oxidoreductase</keyword>
<feature type="binding site" evidence="5 6">
    <location>
        <position position="171"/>
    </location>
    <ligand>
        <name>NADP(+)</name>
        <dbReference type="ChEBI" id="CHEBI:58349"/>
    </ligand>
</feature>
<dbReference type="OMA" id="APISGCE"/>
<evidence type="ECO:0000313" key="3">
    <source>
        <dbReference type="EMBL" id="KXG27176.1"/>
    </source>
</evidence>
<evidence type="ECO:0000313" key="4">
    <source>
        <dbReference type="Proteomes" id="UP000000768"/>
    </source>
</evidence>
<feature type="binding site" evidence="5 6">
    <location>
        <position position="212"/>
    </location>
    <ligand>
        <name>NADP(+)</name>
        <dbReference type="ChEBI" id="CHEBI:58349"/>
    </ligand>
</feature>
<reference evidence="4" key="2">
    <citation type="journal article" date="2018" name="Plant J.">
        <title>The Sorghum bicolor reference genome: improved assembly, gene annotations, a transcriptome atlas, and signatures of genome organization.</title>
        <authorList>
            <person name="McCormick R.F."/>
            <person name="Truong S.K."/>
            <person name="Sreedasyam A."/>
            <person name="Jenkins J."/>
            <person name="Shu S."/>
            <person name="Sims D."/>
            <person name="Kennedy M."/>
            <person name="Amirebrahimi M."/>
            <person name="Weers B.D."/>
            <person name="McKinley B."/>
            <person name="Mattison A."/>
            <person name="Morishige D.T."/>
            <person name="Grimwood J."/>
            <person name="Schmutz J."/>
            <person name="Mullet J.E."/>
        </authorList>
    </citation>
    <scope>NUCLEOTIDE SEQUENCE [LARGE SCALE GENOMIC DNA]</scope>
    <source>
        <strain evidence="4">cv. BTx623</strain>
    </source>
</reference>
<feature type="binding site" evidence="6">
    <location>
        <position position="50"/>
    </location>
    <ligand>
        <name>NADP(+)</name>
        <dbReference type="ChEBI" id="CHEBI:58349"/>
    </ligand>
</feature>
<dbReference type="InterPro" id="IPR036291">
    <property type="entry name" value="NAD(P)-bd_dom_sf"/>
</dbReference>
<dbReference type="EMBL" id="CM000765">
    <property type="protein sequence ID" value="KXG27176.1"/>
    <property type="molecule type" value="Genomic_DNA"/>
</dbReference>
<dbReference type="AlphaFoldDB" id="A0A1B6PND3"/>
<dbReference type="PANTHER" id="PTHR10366">
    <property type="entry name" value="NAD DEPENDENT EPIMERASE/DEHYDRATASE"/>
    <property type="match status" value="1"/>
</dbReference>
<sequence length="345" mass="37597">MSSSARNTTKLKTACVTGGNGYIGSALIKMLLEEGYAVKTTVRNPDDMEKNSHLKGLQELGPLTVLRADMDEEGSLDDAVAGCDYAFLVAAPVNLWAQDPEKQQIEPSVRGTLNAVRSCVKAGTVRRVILTSSAAGVYIRPDLQGDGHALDEDSWSDVDFLRANKPPTWGYCVSKVLLEKAACRFAEEHGISLVTVCPVLTVGAAPAPKVRTSIVDSLSMLSGDEAGLAVLRGIETTSGALQLVHIDDLCRAELFLAEEAAAGGRYICCSLNTTVVELARFLAHKYPQYRVKTNFDDDEHLLERPRVIMSSEKLVREGFEYRHNTLDEIYDNVVEYGKALGILPY</sequence>
<dbReference type="SUPFAM" id="SSF51735">
    <property type="entry name" value="NAD(P)-binding Rossmann-fold domains"/>
    <property type="match status" value="1"/>
</dbReference>